<dbReference type="InterPro" id="IPR033985">
    <property type="entry name" value="SusD-like_N"/>
</dbReference>
<reference evidence="8 9" key="1">
    <citation type="submission" date="2020-12" db="EMBL/GenBank/DDBJ databases">
        <title>HMF7856_wgs.fasta genome submission.</title>
        <authorList>
            <person name="Kang H."/>
            <person name="Kim H."/>
            <person name="Joh K."/>
        </authorList>
    </citation>
    <scope>NUCLEOTIDE SEQUENCE [LARGE SCALE GENOMIC DNA]</scope>
    <source>
        <strain evidence="8 9">HMF7856</strain>
    </source>
</reference>
<dbReference type="Proteomes" id="UP000429232">
    <property type="component" value="Chromosome"/>
</dbReference>
<comment type="subcellular location">
    <subcellularLocation>
        <location evidence="1">Cell outer membrane</location>
    </subcellularLocation>
</comment>
<dbReference type="KEGG" id="mgik:GO620_008505"/>
<evidence type="ECO:0000256" key="1">
    <source>
        <dbReference type="ARBA" id="ARBA00004442"/>
    </source>
</evidence>
<name>A0A6I4HYP5_9SPHI</name>
<keyword evidence="3" id="KW-0732">Signal</keyword>
<feature type="domain" description="SusD-like N-terminal" evidence="7">
    <location>
        <begin position="86"/>
        <end position="225"/>
    </location>
</feature>
<comment type="similarity">
    <text evidence="2">Belongs to the SusD family.</text>
</comment>
<evidence type="ECO:0000256" key="3">
    <source>
        <dbReference type="ARBA" id="ARBA00022729"/>
    </source>
</evidence>
<keyword evidence="4" id="KW-0472">Membrane</keyword>
<protein>
    <submittedName>
        <fullName evidence="8">RagB/SusD family nutrient uptake outer membrane protein</fullName>
    </submittedName>
</protein>
<evidence type="ECO:0000256" key="5">
    <source>
        <dbReference type="ARBA" id="ARBA00023237"/>
    </source>
</evidence>
<evidence type="ECO:0000256" key="4">
    <source>
        <dbReference type="ARBA" id="ARBA00023136"/>
    </source>
</evidence>
<dbReference type="PROSITE" id="PS51257">
    <property type="entry name" value="PROKAR_LIPOPROTEIN"/>
    <property type="match status" value="1"/>
</dbReference>
<evidence type="ECO:0000313" key="9">
    <source>
        <dbReference type="Proteomes" id="UP000429232"/>
    </source>
</evidence>
<dbReference type="InterPro" id="IPR011990">
    <property type="entry name" value="TPR-like_helical_dom_sf"/>
</dbReference>
<evidence type="ECO:0000259" key="7">
    <source>
        <dbReference type="Pfam" id="PF14322"/>
    </source>
</evidence>
<dbReference type="RefSeq" id="WP_157524217.1">
    <property type="nucleotide sequence ID" value="NZ_CP066775.1"/>
</dbReference>
<feature type="domain" description="RagB/SusD" evidence="6">
    <location>
        <begin position="274"/>
        <end position="507"/>
    </location>
</feature>
<keyword evidence="9" id="KW-1185">Reference proteome</keyword>
<organism evidence="8 9">
    <name type="scientific">Mucilaginibacter ginkgonis</name>
    <dbReference type="NCBI Taxonomy" id="2682091"/>
    <lineage>
        <taxon>Bacteria</taxon>
        <taxon>Pseudomonadati</taxon>
        <taxon>Bacteroidota</taxon>
        <taxon>Sphingobacteriia</taxon>
        <taxon>Sphingobacteriales</taxon>
        <taxon>Sphingobacteriaceae</taxon>
        <taxon>Mucilaginibacter</taxon>
    </lineage>
</organism>
<dbReference type="EMBL" id="CP066775">
    <property type="protein sequence ID" value="QQL51468.1"/>
    <property type="molecule type" value="Genomic_DNA"/>
</dbReference>
<gene>
    <name evidence="8" type="ORF">GO620_008505</name>
</gene>
<dbReference type="Pfam" id="PF07980">
    <property type="entry name" value="SusD_RagB"/>
    <property type="match status" value="1"/>
</dbReference>
<dbReference type="Gene3D" id="1.25.40.390">
    <property type="match status" value="1"/>
</dbReference>
<dbReference type="InterPro" id="IPR012944">
    <property type="entry name" value="SusD_RagB_dom"/>
</dbReference>
<evidence type="ECO:0000256" key="2">
    <source>
        <dbReference type="ARBA" id="ARBA00006275"/>
    </source>
</evidence>
<keyword evidence="5" id="KW-0998">Cell outer membrane</keyword>
<dbReference type="GO" id="GO:0009279">
    <property type="term" value="C:cell outer membrane"/>
    <property type="evidence" value="ECO:0007669"/>
    <property type="project" value="UniProtKB-SubCell"/>
</dbReference>
<dbReference type="Pfam" id="PF14322">
    <property type="entry name" value="SusD-like_3"/>
    <property type="match status" value="1"/>
</dbReference>
<proteinExistence type="inferred from homology"/>
<dbReference type="AlphaFoldDB" id="A0A6I4HYP5"/>
<evidence type="ECO:0000313" key="8">
    <source>
        <dbReference type="EMBL" id="QQL51468.1"/>
    </source>
</evidence>
<accession>A0A6I4HYP5</accession>
<sequence>MKKRYFLITAAFLAGVSLTSCKKSLNTPQDSVTQEQAAGSAAYLNSIVLGTYASLQTIAQENTILQTADETTDGIIVPTRGTDWGDGGKWLALYQHTYNAANDNISNSWNNCYDAIGAINITLGLLKGLPQTTSTAYSTNELRVLRAYYYMQLVTNFGNIPLLTSASQDATTVKTTAAKDVFTYLITELQDAGPKLSAKTPAADPSQYGRINRWGAYFLLAKLYLNQNVITGTTDNTGYQNADKYCDSLIQKSGYSLQGDFLSNFSSNNTNSPENIFVIPFDHINAPGLHIQMTTLHYNQAPKYKLESTGGPWNGFTTSAENYARFNNADTRKQGWQAGQQYAADGVTPLLLRDGKTPLFFTSTIGNIASAAENEGVRVQKFQITPGSQNQDADFPLMRYADVLLMKAETQLRLGNTGTSLTYTAPVRARANMPNFTAAAYNADSLLNERGREFAYEGWRRQDMIRFGRFGDARTFKPADPDKHYQLMPIPTSAIQKNPNLTQNPGY</sequence>
<evidence type="ECO:0000259" key="6">
    <source>
        <dbReference type="Pfam" id="PF07980"/>
    </source>
</evidence>
<dbReference type="SUPFAM" id="SSF48452">
    <property type="entry name" value="TPR-like"/>
    <property type="match status" value="1"/>
</dbReference>